<accession>A0ABV9FCS1</accession>
<reference evidence="9" key="1">
    <citation type="journal article" date="2019" name="Int. J. Syst. Evol. Microbiol.">
        <title>The Global Catalogue of Microorganisms (GCM) 10K type strain sequencing project: providing services to taxonomists for standard genome sequencing and annotation.</title>
        <authorList>
            <consortium name="The Broad Institute Genomics Platform"/>
            <consortium name="The Broad Institute Genome Sequencing Center for Infectious Disease"/>
            <person name="Wu L."/>
            <person name="Ma J."/>
        </authorList>
    </citation>
    <scope>NUCLEOTIDE SEQUENCE [LARGE SCALE GENOMIC DNA]</scope>
    <source>
        <strain evidence="9">CCUG 49571</strain>
    </source>
</reference>
<dbReference type="HAMAP" id="MF_00541">
    <property type="entry name" value="RhaA"/>
    <property type="match status" value="1"/>
</dbReference>
<evidence type="ECO:0000256" key="4">
    <source>
        <dbReference type="ARBA" id="ARBA00023235"/>
    </source>
</evidence>
<comment type="cofactor">
    <cofactor evidence="6">
        <name>Mn(2+)</name>
        <dbReference type="ChEBI" id="CHEBI:29035"/>
    </cofactor>
    <text evidence="6">Binds 1 Mn(2+) ion per subunit.</text>
</comment>
<feature type="binding site" evidence="6">
    <location>
        <position position="294"/>
    </location>
    <ligand>
        <name>Mn(2+)</name>
        <dbReference type="ChEBI" id="CHEBI:29035"/>
    </ligand>
</feature>
<dbReference type="GO" id="GO:0008740">
    <property type="term" value="F:L-rhamnose isomerase activity"/>
    <property type="evidence" value="ECO:0007669"/>
    <property type="project" value="UniProtKB-EC"/>
</dbReference>
<evidence type="ECO:0000313" key="8">
    <source>
        <dbReference type="EMBL" id="MFC4597884.1"/>
    </source>
</evidence>
<evidence type="ECO:0000313" key="9">
    <source>
        <dbReference type="Proteomes" id="UP001596028"/>
    </source>
</evidence>
<dbReference type="Proteomes" id="UP001596028">
    <property type="component" value="Unassembled WGS sequence"/>
</dbReference>
<evidence type="ECO:0000256" key="3">
    <source>
        <dbReference type="ARBA" id="ARBA00023211"/>
    </source>
</evidence>
<comment type="caution">
    <text evidence="8">The sequence shown here is derived from an EMBL/GenBank/DDBJ whole genome shotgun (WGS) entry which is preliminary data.</text>
</comment>
<dbReference type="SUPFAM" id="SSF51658">
    <property type="entry name" value="Xylose isomerase-like"/>
    <property type="match status" value="1"/>
</dbReference>
<evidence type="ECO:0000256" key="1">
    <source>
        <dbReference type="ARBA" id="ARBA00022490"/>
    </source>
</evidence>
<dbReference type="PANTHER" id="PTHR30268">
    <property type="entry name" value="L-RHAMNOSE ISOMERASE"/>
    <property type="match status" value="1"/>
</dbReference>
<keyword evidence="1 6" id="KW-0963">Cytoplasm</keyword>
<dbReference type="Pfam" id="PF06134">
    <property type="entry name" value="RhaA"/>
    <property type="match status" value="1"/>
</dbReference>
<dbReference type="PANTHER" id="PTHR30268:SF0">
    <property type="entry name" value="L-RHAMNOSE ISOMERASE"/>
    <property type="match status" value="1"/>
</dbReference>
<organism evidence="8 9">
    <name type="scientific">Cohnella hongkongensis</name>
    <dbReference type="NCBI Taxonomy" id="178337"/>
    <lineage>
        <taxon>Bacteria</taxon>
        <taxon>Bacillati</taxon>
        <taxon>Bacillota</taxon>
        <taxon>Bacilli</taxon>
        <taxon>Bacillales</taxon>
        <taxon>Paenibacillaceae</taxon>
        <taxon>Cohnella</taxon>
    </lineage>
</organism>
<proteinExistence type="inferred from homology"/>
<dbReference type="EC" id="5.3.1.14" evidence="6 7"/>
<dbReference type="NCBIfam" id="TIGR01748">
    <property type="entry name" value="rhaA"/>
    <property type="match status" value="1"/>
</dbReference>
<dbReference type="InterPro" id="IPR036237">
    <property type="entry name" value="Xyl_isomerase-like_sf"/>
</dbReference>
<dbReference type="RefSeq" id="WP_378093545.1">
    <property type="nucleotide sequence ID" value="NZ_JBHSEP010000003.1"/>
</dbReference>
<sequence length="420" mass="47591">MQQTTVNNYEAAKQLYAKHGIDVDRVLERLAQIKISMHCWQGDDVRGFLNREQDLTGGISVTGNYPGAARTPDELRADLEKAFSLIPGKHKVNLHAIYVDTDEKVELDQLEPKHFQKWVDWAAEQGLGLDFNPTCFSHEKSSDGFTLSHPDPEIRRFWIDHCKASRKIGAYFGEQLGQTCVTNVWVPDGFKDVPADRLAPRQRLKDALDEVFAEELNPAHNLDAVESKLFGLGSEAYVVGSHEFYMGYGLRNNKLICLDAGHFHPTEVISNKLSSLSLFSEGILLHVSRPMRWDSDHVVTMDDELIDIGRELVRGDLLGKTHIGLDFFDASINRIAAWVVGTRNTVKSLLRAMLDPIDALKKAELEGDYTTRLALTEEFKSYPFGAVWDYYCEKHGVPVREEWLSEVKAYERDVLLKRGN</sequence>
<protein>
    <recommendedName>
        <fullName evidence="6 7">L-rhamnose isomerase</fullName>
        <ecNumber evidence="6 7">5.3.1.14</ecNumber>
    </recommendedName>
</protein>
<name>A0ABV9FCS1_9BACL</name>
<dbReference type="InterPro" id="IPR009308">
    <property type="entry name" value="Rhamnose_isomerase"/>
</dbReference>
<comment type="subcellular location">
    <subcellularLocation>
        <location evidence="6">Cytoplasm</location>
    </subcellularLocation>
</comment>
<keyword evidence="5 6" id="KW-0684">Rhamnose metabolism</keyword>
<feature type="binding site" evidence="6">
    <location>
        <position position="262"/>
    </location>
    <ligand>
        <name>Mn(2+)</name>
        <dbReference type="ChEBI" id="CHEBI:29035"/>
    </ligand>
</feature>
<dbReference type="NCBIfam" id="NF002203">
    <property type="entry name" value="PRK01076.1"/>
    <property type="match status" value="1"/>
</dbReference>
<keyword evidence="2 6" id="KW-0479">Metal-binding</keyword>
<dbReference type="Gene3D" id="3.20.20.150">
    <property type="entry name" value="Divalent-metal-dependent TIM barrel enzymes"/>
    <property type="match status" value="1"/>
</dbReference>
<feature type="binding site" evidence="6">
    <location>
        <position position="296"/>
    </location>
    <ligand>
        <name>Mn(2+)</name>
        <dbReference type="ChEBI" id="CHEBI:29035"/>
    </ligand>
</feature>
<keyword evidence="4 6" id="KW-0413">Isomerase</keyword>
<comment type="similarity">
    <text evidence="6">Belongs to the rhamnose isomerase family.</text>
</comment>
<evidence type="ECO:0000256" key="5">
    <source>
        <dbReference type="ARBA" id="ARBA00023308"/>
    </source>
</evidence>
<evidence type="ECO:0000256" key="6">
    <source>
        <dbReference type="HAMAP-Rule" id="MF_00541"/>
    </source>
</evidence>
<comment type="function">
    <text evidence="6">Catalyzes the interconversion of L-rhamnose and L-rhamnulose.</text>
</comment>
<evidence type="ECO:0000256" key="2">
    <source>
        <dbReference type="ARBA" id="ARBA00022723"/>
    </source>
</evidence>
<dbReference type="InterPro" id="IPR050337">
    <property type="entry name" value="L-rhamnose_isomerase"/>
</dbReference>
<comment type="catalytic activity">
    <reaction evidence="6">
        <text>L-rhamnopyranose = L-rhamnulose</text>
        <dbReference type="Rhea" id="RHEA:23160"/>
        <dbReference type="ChEBI" id="CHEBI:17897"/>
        <dbReference type="ChEBI" id="CHEBI:62346"/>
        <dbReference type="EC" id="5.3.1.14"/>
    </reaction>
</comment>
<comment type="pathway">
    <text evidence="6">Carbohydrate degradation; L-rhamnose degradation; glycerone phosphate from L-rhamnose: step 1/3.</text>
</comment>
<keyword evidence="9" id="KW-1185">Reference proteome</keyword>
<evidence type="ECO:0000256" key="7">
    <source>
        <dbReference type="NCBIfam" id="TIGR01748"/>
    </source>
</evidence>
<keyword evidence="3 6" id="KW-0464">Manganese</keyword>
<dbReference type="EMBL" id="JBHSEP010000003">
    <property type="protein sequence ID" value="MFC4597884.1"/>
    <property type="molecule type" value="Genomic_DNA"/>
</dbReference>
<gene>
    <name evidence="6 8" type="primary">rhaA</name>
    <name evidence="8" type="ORF">ACFO3S_06495</name>
</gene>